<reference evidence="2" key="1">
    <citation type="submission" date="2023-03" db="EMBL/GenBank/DDBJ databases">
        <title>Massive genome expansion in bonnet fungi (Mycena s.s.) driven by repeated elements and novel gene families across ecological guilds.</title>
        <authorList>
            <consortium name="Lawrence Berkeley National Laboratory"/>
            <person name="Harder C.B."/>
            <person name="Miyauchi S."/>
            <person name="Viragh M."/>
            <person name="Kuo A."/>
            <person name="Thoen E."/>
            <person name="Andreopoulos B."/>
            <person name="Lu D."/>
            <person name="Skrede I."/>
            <person name="Drula E."/>
            <person name="Henrissat B."/>
            <person name="Morin E."/>
            <person name="Kohler A."/>
            <person name="Barry K."/>
            <person name="LaButti K."/>
            <person name="Morin E."/>
            <person name="Salamov A."/>
            <person name="Lipzen A."/>
            <person name="Mereny Z."/>
            <person name="Hegedus B."/>
            <person name="Baldrian P."/>
            <person name="Stursova M."/>
            <person name="Weitz H."/>
            <person name="Taylor A."/>
            <person name="Grigoriev I.V."/>
            <person name="Nagy L.G."/>
            <person name="Martin F."/>
            <person name="Kauserud H."/>
        </authorList>
    </citation>
    <scope>NUCLEOTIDE SEQUENCE</scope>
    <source>
        <strain evidence="2">CBHHK067</strain>
    </source>
</reference>
<comment type="caution">
    <text evidence="2">The sequence shown here is derived from an EMBL/GenBank/DDBJ whole genome shotgun (WGS) entry which is preliminary data.</text>
</comment>
<keyword evidence="3" id="KW-1185">Reference proteome</keyword>
<evidence type="ECO:0000313" key="2">
    <source>
        <dbReference type="EMBL" id="KAJ7661186.1"/>
    </source>
</evidence>
<sequence length="295" mass="33192">MGRSPIYQAHSNRVRRGDALRTAFAGLAKFRNLEQLRFDFFDFDYNENMVLGISGEPTHYPALQLDIFAALAANPPPSVVSLTMNNVFAAPNAMYGQEAFHSVFHRLNTLHISILSGTDLYGFLCNLEPFVDFWQTSLPNMVRSAVALTSLTIMSNNRPIVSHLTDTRLLHLSSLRLELFVLEPTQPYSGMLSFILAHRATLAHLELCGCFIGGGEEAKFSRPWYAVLAMFESKLDRLRTLVLSADRGSRFGYARSWGYEHMPVHGLLDAKERELAALESLMVVVESRCKQEEDD</sequence>
<keyword evidence="1" id="KW-0175">Coiled coil</keyword>
<feature type="coiled-coil region" evidence="1">
    <location>
        <begin position="268"/>
        <end position="295"/>
    </location>
</feature>
<evidence type="ECO:0000313" key="3">
    <source>
        <dbReference type="Proteomes" id="UP001221757"/>
    </source>
</evidence>
<evidence type="ECO:0000256" key="1">
    <source>
        <dbReference type="SAM" id="Coils"/>
    </source>
</evidence>
<protein>
    <submittedName>
        <fullName evidence="2">Uncharacterized protein</fullName>
    </submittedName>
</protein>
<name>A0AAD7CST6_MYCRO</name>
<organism evidence="2 3">
    <name type="scientific">Mycena rosella</name>
    <name type="common">Pink bonnet</name>
    <name type="synonym">Agaricus rosellus</name>
    <dbReference type="NCBI Taxonomy" id="1033263"/>
    <lineage>
        <taxon>Eukaryota</taxon>
        <taxon>Fungi</taxon>
        <taxon>Dikarya</taxon>
        <taxon>Basidiomycota</taxon>
        <taxon>Agaricomycotina</taxon>
        <taxon>Agaricomycetes</taxon>
        <taxon>Agaricomycetidae</taxon>
        <taxon>Agaricales</taxon>
        <taxon>Marasmiineae</taxon>
        <taxon>Mycenaceae</taxon>
        <taxon>Mycena</taxon>
    </lineage>
</organism>
<proteinExistence type="predicted"/>
<dbReference type="EMBL" id="JARKIE010000251">
    <property type="protein sequence ID" value="KAJ7661186.1"/>
    <property type="molecule type" value="Genomic_DNA"/>
</dbReference>
<dbReference type="Proteomes" id="UP001221757">
    <property type="component" value="Unassembled WGS sequence"/>
</dbReference>
<dbReference type="AlphaFoldDB" id="A0AAD7CST6"/>
<accession>A0AAD7CST6</accession>
<gene>
    <name evidence="2" type="ORF">B0H17DRAFT_1212299</name>
</gene>